<name>A0A0C9WMD2_9AGAR</name>
<dbReference type="HOGENOM" id="CLU_2015629_0_0_1"/>
<dbReference type="Proteomes" id="UP000054477">
    <property type="component" value="Unassembled WGS sequence"/>
</dbReference>
<sequence>MREGGRWRGHTRSTSISPSYLSPGTERHETQLEHIQHHRQYLLLPLTEHQGAVNAKRRRLFPCSVQQPSGENVEPSKDRKTKEGWKERCWKVRDESALDRKRDFLSCVERSSGGRSMGSRCPL</sequence>
<keyword evidence="3" id="KW-1185">Reference proteome</keyword>
<evidence type="ECO:0000256" key="1">
    <source>
        <dbReference type="SAM" id="MobiDB-lite"/>
    </source>
</evidence>
<organism evidence="2 3">
    <name type="scientific">Laccaria amethystina LaAM-08-1</name>
    <dbReference type="NCBI Taxonomy" id="1095629"/>
    <lineage>
        <taxon>Eukaryota</taxon>
        <taxon>Fungi</taxon>
        <taxon>Dikarya</taxon>
        <taxon>Basidiomycota</taxon>
        <taxon>Agaricomycotina</taxon>
        <taxon>Agaricomycetes</taxon>
        <taxon>Agaricomycetidae</taxon>
        <taxon>Agaricales</taxon>
        <taxon>Agaricineae</taxon>
        <taxon>Hydnangiaceae</taxon>
        <taxon>Laccaria</taxon>
    </lineage>
</organism>
<gene>
    <name evidence="2" type="ORF">K443DRAFT_221344</name>
</gene>
<proteinExistence type="predicted"/>
<feature type="compositionally biased region" description="Basic and acidic residues" evidence="1">
    <location>
        <begin position="25"/>
        <end position="34"/>
    </location>
</feature>
<feature type="region of interest" description="Disordered" evidence="1">
    <location>
        <begin position="1"/>
        <end position="34"/>
    </location>
</feature>
<dbReference type="AlphaFoldDB" id="A0A0C9WMD2"/>
<evidence type="ECO:0000313" key="2">
    <source>
        <dbReference type="EMBL" id="KIJ98054.1"/>
    </source>
</evidence>
<protein>
    <submittedName>
        <fullName evidence="2">Uncharacterized protein</fullName>
    </submittedName>
</protein>
<evidence type="ECO:0000313" key="3">
    <source>
        <dbReference type="Proteomes" id="UP000054477"/>
    </source>
</evidence>
<accession>A0A0C9WMD2</accession>
<reference evidence="2 3" key="1">
    <citation type="submission" date="2014-04" db="EMBL/GenBank/DDBJ databases">
        <authorList>
            <consortium name="DOE Joint Genome Institute"/>
            <person name="Kuo A."/>
            <person name="Kohler A."/>
            <person name="Nagy L.G."/>
            <person name="Floudas D."/>
            <person name="Copeland A."/>
            <person name="Barry K.W."/>
            <person name="Cichocki N."/>
            <person name="Veneault-Fourrey C."/>
            <person name="LaButti K."/>
            <person name="Lindquist E.A."/>
            <person name="Lipzen A."/>
            <person name="Lundell T."/>
            <person name="Morin E."/>
            <person name="Murat C."/>
            <person name="Sun H."/>
            <person name="Tunlid A."/>
            <person name="Henrissat B."/>
            <person name="Grigoriev I.V."/>
            <person name="Hibbett D.S."/>
            <person name="Martin F."/>
            <person name="Nordberg H.P."/>
            <person name="Cantor M.N."/>
            <person name="Hua S.X."/>
        </authorList>
    </citation>
    <scope>NUCLEOTIDE SEQUENCE [LARGE SCALE GENOMIC DNA]</scope>
    <source>
        <strain evidence="2 3">LaAM-08-1</strain>
    </source>
</reference>
<dbReference type="EMBL" id="KN838677">
    <property type="protein sequence ID" value="KIJ98054.1"/>
    <property type="molecule type" value="Genomic_DNA"/>
</dbReference>
<feature type="compositionally biased region" description="Polar residues" evidence="1">
    <location>
        <begin position="12"/>
        <end position="22"/>
    </location>
</feature>
<reference evidence="3" key="2">
    <citation type="submission" date="2015-01" db="EMBL/GenBank/DDBJ databases">
        <title>Evolutionary Origins and Diversification of the Mycorrhizal Mutualists.</title>
        <authorList>
            <consortium name="DOE Joint Genome Institute"/>
            <consortium name="Mycorrhizal Genomics Consortium"/>
            <person name="Kohler A."/>
            <person name="Kuo A."/>
            <person name="Nagy L.G."/>
            <person name="Floudas D."/>
            <person name="Copeland A."/>
            <person name="Barry K.W."/>
            <person name="Cichocki N."/>
            <person name="Veneault-Fourrey C."/>
            <person name="LaButti K."/>
            <person name="Lindquist E.A."/>
            <person name="Lipzen A."/>
            <person name="Lundell T."/>
            <person name="Morin E."/>
            <person name="Murat C."/>
            <person name="Riley R."/>
            <person name="Ohm R."/>
            <person name="Sun H."/>
            <person name="Tunlid A."/>
            <person name="Henrissat B."/>
            <person name="Grigoriev I.V."/>
            <person name="Hibbett D.S."/>
            <person name="Martin F."/>
        </authorList>
    </citation>
    <scope>NUCLEOTIDE SEQUENCE [LARGE SCALE GENOMIC DNA]</scope>
    <source>
        <strain evidence="3">LaAM-08-1</strain>
    </source>
</reference>